<evidence type="ECO:0000313" key="2">
    <source>
        <dbReference type="EMBL" id="CZS91809.1"/>
    </source>
</evidence>
<dbReference type="OrthoDB" id="496981at2759"/>
<name>A0A1E1K168_9HELO</name>
<keyword evidence="3" id="KW-1185">Reference proteome</keyword>
<dbReference type="InterPro" id="IPR029033">
    <property type="entry name" value="His_PPase_superfam"/>
</dbReference>
<evidence type="ECO:0000313" key="3">
    <source>
        <dbReference type="Proteomes" id="UP000178912"/>
    </source>
</evidence>
<evidence type="ECO:0008006" key="4">
    <source>
        <dbReference type="Google" id="ProtNLM"/>
    </source>
</evidence>
<dbReference type="Proteomes" id="UP000178912">
    <property type="component" value="Unassembled WGS sequence"/>
</dbReference>
<gene>
    <name evidence="2" type="ORF">RAG0_02348</name>
</gene>
<accession>A0A1E1K168</accession>
<dbReference type="AlphaFoldDB" id="A0A1E1K168"/>
<protein>
    <recommendedName>
        <fullName evidence="4">Phosphoglycerate mutase family protein</fullName>
    </recommendedName>
</protein>
<feature type="region of interest" description="Disordered" evidence="1">
    <location>
        <begin position="256"/>
        <end position="291"/>
    </location>
</feature>
<dbReference type="InterPro" id="IPR001345">
    <property type="entry name" value="PG/BPGM_mutase_AS"/>
</dbReference>
<dbReference type="GO" id="GO:0003824">
    <property type="term" value="F:catalytic activity"/>
    <property type="evidence" value="ECO:0007669"/>
    <property type="project" value="InterPro"/>
</dbReference>
<reference evidence="3" key="1">
    <citation type="submission" date="2016-03" db="EMBL/GenBank/DDBJ databases">
        <authorList>
            <person name="Guldener U."/>
        </authorList>
    </citation>
    <scope>NUCLEOTIDE SEQUENCE [LARGE SCALE GENOMIC DNA]</scope>
    <source>
        <strain evidence="3">04CH-RAC-A.6.1</strain>
    </source>
</reference>
<dbReference type="Gene3D" id="3.40.50.1240">
    <property type="entry name" value="Phosphoglycerate mutase-like"/>
    <property type="match status" value="1"/>
</dbReference>
<dbReference type="SUPFAM" id="SSF53254">
    <property type="entry name" value="Phosphoglycerate mutase-like"/>
    <property type="match status" value="1"/>
</dbReference>
<proteinExistence type="predicted"/>
<dbReference type="PROSITE" id="PS00175">
    <property type="entry name" value="PG_MUTASE"/>
    <property type="match status" value="1"/>
</dbReference>
<organism evidence="2 3">
    <name type="scientific">Rhynchosporium agropyri</name>
    <dbReference type="NCBI Taxonomy" id="914238"/>
    <lineage>
        <taxon>Eukaryota</taxon>
        <taxon>Fungi</taxon>
        <taxon>Dikarya</taxon>
        <taxon>Ascomycota</taxon>
        <taxon>Pezizomycotina</taxon>
        <taxon>Leotiomycetes</taxon>
        <taxon>Helotiales</taxon>
        <taxon>Ploettnerulaceae</taxon>
        <taxon>Rhynchosporium</taxon>
    </lineage>
</organism>
<evidence type="ECO:0000256" key="1">
    <source>
        <dbReference type="SAM" id="MobiDB-lite"/>
    </source>
</evidence>
<dbReference type="EMBL" id="FJUX01000009">
    <property type="protein sequence ID" value="CZS91809.1"/>
    <property type="molecule type" value="Genomic_DNA"/>
</dbReference>
<sequence>MATAEFKPKVYIHLIRHGQAEHNYSAIKWSKDPENYDYSKLSRVQRRRGQGIRDTSLTTHGKNEAISLCHRFPYMDDITHIELEEFGESVLTDEIKPGWEPPSAEEVELSIMEQGKDVHFAVVAHAGIIGRMTRHADDNDFANAEFRTYTFEQEGAGLAREGGEENNVVLIETEESESHVDEEKCERDFEGIPWALREGPEEDFLKVFKTSVLDRFRRIDDMRVIHLRCRRTETIMTAQQEKNWYVAHGYLDIDEDIPNTSKQPAKRSGREDDVLAMEETQNRKHKKRCEKDTKRVPWALENVPDLLKSVVQPVKKRWTRIDEVFV</sequence>